<reference evidence="2" key="1">
    <citation type="submission" date="2024-02" db="EMBL/GenBank/DDBJ databases">
        <title>Genome sequences of strain Gemmobacter sp. JM10B15.</title>
        <authorList>
            <person name="Zhang M."/>
        </authorList>
    </citation>
    <scope>NUCLEOTIDE SEQUENCE</scope>
    <source>
        <strain evidence="2">JM10B15</strain>
    </source>
</reference>
<dbReference type="Proteomes" id="UP001431963">
    <property type="component" value="Unassembled WGS sequence"/>
</dbReference>
<keyword evidence="1" id="KW-0175">Coiled coil</keyword>
<evidence type="ECO:0000313" key="3">
    <source>
        <dbReference type="Proteomes" id="UP001431963"/>
    </source>
</evidence>
<protein>
    <recommendedName>
        <fullName evidence="4">Tetratricopeptide repeat protein</fullName>
    </recommendedName>
</protein>
<sequence length="760" mass="85231">MQDTVVVLLHGIRTSGAWQSRVKHIFEMETKATVIPVKYGYFDIFRFLIPSESIRGGPVAKVRRELQQVLKDHPGRKVIVFAHSFGTYVISRILSEEGDIHIDRLVLCGGVVDPKFDWLRFGKQVNGYISGGDRIINECGTLDIWPVLAQSLTFGFGASGTFGMGTGGVRDRYHPLRHSGFFEEEFIRRYWLPVLRDEETEPTTVDAKGASHPWYFWLLRAPLKLPLLLLAVIFFLLGAAFFAPEVDIKPEELAELVAAKTQNEQTRAELAQVTGELQFTHGQITTFLSLLLAKNIPEADWAKELITAKQAFDQAQVELERLRKLTADTPEIQAQLDQAQKALATGDQFDLDAAQIALRDARQTYETQIMARRHEENRVMLSLLTTEAELAEAKFERQMAAGLWLKAAGYEEGGPRVVILERAGQAALIAGDLHIAELAFRDVGDTSKRMLNGVSDDPEWQHNLVVSHSKLGDIALARGDLAGAERAYLAGLEIAKHLAETEPDNAQWQRNLSVSYNKQGDIARERDDLEGAERAYRLGLEIAQRLVDHDPEKREWQRDLAISHERLGEIFRARGDLEGADRAYRARHEIAQRLAEGAPGSTVMQRDVVVSYIKLGDIALARRDLIGAEVNYRAGLEIARRLVQRERDNSELLRSLSVSYVKMGDVARSRGDLVEAERAYHSGLEITQRLVKAEPGNSQWQRDLFMSFAKLAVVDAAHASQYLQQAISIASALEKEGKLDTTDAKILRIMNDTMRKLKGE</sequence>
<proteinExistence type="predicted"/>
<keyword evidence="3" id="KW-1185">Reference proteome</keyword>
<accession>A0ABU8C1Q0</accession>
<dbReference type="Gene3D" id="1.25.40.10">
    <property type="entry name" value="Tetratricopeptide repeat domain"/>
    <property type="match status" value="2"/>
</dbReference>
<name>A0ABU8C1Q0_9RHOB</name>
<dbReference type="SUPFAM" id="SSF53474">
    <property type="entry name" value="alpha/beta-Hydrolases"/>
    <property type="match status" value="1"/>
</dbReference>
<evidence type="ECO:0008006" key="4">
    <source>
        <dbReference type="Google" id="ProtNLM"/>
    </source>
</evidence>
<evidence type="ECO:0000256" key="1">
    <source>
        <dbReference type="SAM" id="Coils"/>
    </source>
</evidence>
<feature type="coiled-coil region" evidence="1">
    <location>
        <begin position="305"/>
        <end position="342"/>
    </location>
</feature>
<organism evidence="2 3">
    <name type="scientific">Gemmobacter denitrificans</name>
    <dbReference type="NCBI Taxonomy" id="3123040"/>
    <lineage>
        <taxon>Bacteria</taxon>
        <taxon>Pseudomonadati</taxon>
        <taxon>Pseudomonadota</taxon>
        <taxon>Alphaproteobacteria</taxon>
        <taxon>Rhodobacterales</taxon>
        <taxon>Paracoccaceae</taxon>
        <taxon>Gemmobacter</taxon>
    </lineage>
</organism>
<evidence type="ECO:0000313" key="2">
    <source>
        <dbReference type="EMBL" id="MEH7830543.1"/>
    </source>
</evidence>
<comment type="caution">
    <text evidence="2">The sequence shown here is derived from an EMBL/GenBank/DDBJ whole genome shotgun (WGS) entry which is preliminary data.</text>
</comment>
<dbReference type="SMART" id="SM00028">
    <property type="entry name" value="TPR"/>
    <property type="match status" value="5"/>
</dbReference>
<dbReference type="RefSeq" id="WP_335425581.1">
    <property type="nucleotide sequence ID" value="NZ_JBALHR010000035.1"/>
</dbReference>
<dbReference type="InterPro" id="IPR019734">
    <property type="entry name" value="TPR_rpt"/>
</dbReference>
<dbReference type="EMBL" id="JBALHR010000035">
    <property type="protein sequence ID" value="MEH7830543.1"/>
    <property type="molecule type" value="Genomic_DNA"/>
</dbReference>
<dbReference type="Gene3D" id="3.40.50.1820">
    <property type="entry name" value="alpha/beta hydrolase"/>
    <property type="match status" value="1"/>
</dbReference>
<dbReference type="InterPro" id="IPR011990">
    <property type="entry name" value="TPR-like_helical_dom_sf"/>
</dbReference>
<gene>
    <name evidence="2" type="ORF">V6590_20550</name>
</gene>
<dbReference type="InterPro" id="IPR029058">
    <property type="entry name" value="AB_hydrolase_fold"/>
</dbReference>
<dbReference type="SUPFAM" id="SSF48452">
    <property type="entry name" value="TPR-like"/>
    <property type="match status" value="1"/>
</dbReference>